<keyword evidence="3" id="KW-0547">Nucleotide-binding</keyword>
<keyword evidence="6" id="KW-0539">Nucleus</keyword>
<dbReference type="Pfam" id="PF00385">
    <property type="entry name" value="Chromo"/>
    <property type="match status" value="1"/>
</dbReference>
<dbReference type="SMART" id="SM00490">
    <property type="entry name" value="HELICc"/>
    <property type="match status" value="1"/>
</dbReference>
<feature type="domain" description="Chromo" evidence="8">
    <location>
        <begin position="187"/>
        <end position="233"/>
    </location>
</feature>
<dbReference type="InterPro" id="IPR023780">
    <property type="entry name" value="Chromo_domain"/>
</dbReference>
<organism evidence="11 12">
    <name type="scientific">Tritrichomonas musculus</name>
    <dbReference type="NCBI Taxonomy" id="1915356"/>
    <lineage>
        <taxon>Eukaryota</taxon>
        <taxon>Metamonada</taxon>
        <taxon>Parabasalia</taxon>
        <taxon>Tritrichomonadida</taxon>
        <taxon>Tritrichomonadidae</taxon>
        <taxon>Tritrichomonas</taxon>
    </lineage>
</organism>
<dbReference type="SMART" id="SM00541">
    <property type="entry name" value="FYRN"/>
    <property type="match status" value="1"/>
</dbReference>
<dbReference type="PANTHER" id="PTHR45623">
    <property type="entry name" value="CHROMODOMAIN-HELICASE-DNA-BINDING PROTEIN 3-RELATED-RELATED"/>
    <property type="match status" value="1"/>
</dbReference>
<evidence type="ECO:0000313" key="11">
    <source>
        <dbReference type="EMBL" id="KAK8895816.1"/>
    </source>
</evidence>
<dbReference type="InterPro" id="IPR000330">
    <property type="entry name" value="SNF2_N"/>
</dbReference>
<dbReference type="Pfam" id="PF05965">
    <property type="entry name" value="FYRC"/>
    <property type="match status" value="1"/>
</dbReference>
<sequence>MMQTRKQRSHQNSDNSQYHSETEDEDESPKPKRQIMITRHSNDNILLSRSSSEETFQTKTLTRSTSKRSRLSSASTTDNEFADVDHSTAAVSDDFVTNWSTTTSDDEQEPEAGHFNEKKIQMIIAHRALPNTNPENPEFEFLVKYFGKSYKESQWVLKNEINNVMLKNYLKKNPTPQPLPYYNPEYDQIDYIVGKKEEYYLVKWKGLDYNNLTFETADTVNSIDDKLIPAFEKLNKRPEIGNVFLPPHPKPSEWEPLRSHKPSKRGLQLKPYQLQGLNFLIKSWYFGQNAILADEMGLGKTCQTCVFINYLQTVKKIKGPYLIVVPLSTITHWERELADWTENNEHRILLYCGIKERRKYQKMYEMFYPDSQIPKFNILVTTYQFVIKDAALFSGIKWRCVAIDEAHRLKNHESKLINCFRQFEIDFKLLLTGTPLQNNIEELWTLLNFLNPAAFDSLKDFESKFGELKESDQVIQLQAKLEPLMIRRRKGDVENSIVPLEEIIIECPMTNYQKAYYKSIFKRNLEYLSRGAHKDNTTNLINISMELRKVCNHPYLIKGAEDQILIELRDSIGGAVSDEYSFVNDSLIRSAGKMILLDKLLKKLKEDGHRVLIFSQMTKMLDILQDYLSYRNYKFERLDGNVRGDLRQASIDKFNEPNSQDFVFLLCTKAGGVGINLTSADTVIIYDSDWNPQNDIQATARCHRIGQTKEVKMYRFITAKSYERKMFETASHKLGLDQALLNQQNKKQRKEELDTLLKFGAYYAFEDEENEVEKFNENEDIDAVLSRSQKIKHENAGNNSKFSITQFELDESDTQIDVTAPDFWQKYLPDVKEDDLSLEGVSIGERRRILREGAENIEGEGNTATSEYAEAGDWNKKKLSKIMSNFMRFGWGRWKVIYENSEVNFQLTDIKEACIVLLGWMIKASEESFPVLESIYTHSRSKETKDFENIFKYYSDTKVSCSSGAAKKLSRLDLLYFLNGAVGTCPNPPDDIIVPDILNQKPTEWWTEKDDQLLLYGAWQYGYMNYSEIKFTNPVEQSSMSNLTVRLRNLITGLKNAYMKYKEKVGDANLPFNYETLKASQGDISKRDHKVIIHYLNYYGYPDVESFKKVANLMSKSDEILDDYVQTIINYCKKGDSEDEKKLADKISRPDKLLQEIELFDIIREKKDSNEIKMDDQELLEYVAQNGLIGLNSQEFITRRFGSDNVDTIVKKYLKKLLIHKINGPKSSSRGTSFTLHNYVIPDYEKNDDGTPKLPIKISQIMIIKNLGKVVYDRPNFHSERYIYPVGYEAERMFTSIEDPNDKAWYVEKILDGGDYPLFRVEMKDDDKNRVFEGPAPSKPWTDIVKYIENRKKKLKIGIKRCTTISGPEMFGLYSPLGSHLVQNLENADKCTRFMKRKFKNDKDSNTDDNNDSDNEEGDNESEKDDESNDEKTVTAKSSKSKKSRQRSSSKEKSNINDNSEEYSIAKLRPQRRTSVRTQEKLELICNFSEIADESPNDLEFLSVSVPVDEVLQRDRLDTPIPFSNNPLEAAVEYQAIQVGDIC</sequence>
<evidence type="ECO:0000256" key="2">
    <source>
        <dbReference type="ARBA" id="ARBA00022737"/>
    </source>
</evidence>
<accession>A0ABR2KYL6</accession>
<dbReference type="Gene3D" id="2.40.50.40">
    <property type="match status" value="2"/>
</dbReference>
<name>A0ABR2KYL6_9EUKA</name>
<feature type="domain" description="Helicase ATP-binding" evidence="9">
    <location>
        <begin position="281"/>
        <end position="453"/>
    </location>
</feature>
<dbReference type="PROSITE" id="PS50013">
    <property type="entry name" value="CHROMO_2"/>
    <property type="match status" value="1"/>
</dbReference>
<protein>
    <submittedName>
        <fullName evidence="11">Choline dehydrogenase 6</fullName>
    </submittedName>
</protein>
<dbReference type="InterPro" id="IPR003889">
    <property type="entry name" value="FYrich_C"/>
</dbReference>
<dbReference type="Pfam" id="PF05964">
    <property type="entry name" value="FYRN"/>
    <property type="match status" value="1"/>
</dbReference>
<reference evidence="11 12" key="1">
    <citation type="submission" date="2024-04" db="EMBL/GenBank/DDBJ databases">
        <title>Tritrichomonas musculus Genome.</title>
        <authorList>
            <person name="Alves-Ferreira E."/>
            <person name="Grigg M."/>
            <person name="Lorenzi H."/>
            <person name="Galac M."/>
        </authorList>
    </citation>
    <scope>NUCLEOTIDE SEQUENCE [LARGE SCALE GENOMIC DNA]</scope>
    <source>
        <strain evidence="11 12">EAF2021</strain>
    </source>
</reference>
<dbReference type="InterPro" id="IPR001650">
    <property type="entry name" value="Helicase_C-like"/>
</dbReference>
<dbReference type="Gene3D" id="1.10.10.60">
    <property type="entry name" value="Homeodomain-like"/>
    <property type="match status" value="1"/>
</dbReference>
<comment type="caution">
    <text evidence="11">The sequence shown here is derived from an EMBL/GenBank/DDBJ whole genome shotgun (WGS) entry which is preliminary data.</text>
</comment>
<dbReference type="SUPFAM" id="SSF52540">
    <property type="entry name" value="P-loop containing nucleoside triphosphate hydrolases"/>
    <property type="match status" value="2"/>
</dbReference>
<dbReference type="PROSITE" id="PS51192">
    <property type="entry name" value="HELICASE_ATP_BIND_1"/>
    <property type="match status" value="1"/>
</dbReference>
<evidence type="ECO:0000256" key="1">
    <source>
        <dbReference type="ARBA" id="ARBA00004123"/>
    </source>
</evidence>
<dbReference type="InterPro" id="IPR003888">
    <property type="entry name" value="FYrich_N"/>
</dbReference>
<dbReference type="PROSITE" id="PS51194">
    <property type="entry name" value="HELICASE_CTER"/>
    <property type="match status" value="1"/>
</dbReference>
<dbReference type="PROSITE" id="PS51542">
    <property type="entry name" value="FYRN"/>
    <property type="match status" value="1"/>
</dbReference>
<keyword evidence="2" id="KW-0677">Repeat</keyword>
<dbReference type="InterPro" id="IPR049730">
    <property type="entry name" value="SNF2/RAD54-like_C"/>
</dbReference>
<dbReference type="Pfam" id="PF00271">
    <property type="entry name" value="Helicase_C"/>
    <property type="match status" value="1"/>
</dbReference>
<dbReference type="SMART" id="SM00487">
    <property type="entry name" value="DEXDc"/>
    <property type="match status" value="1"/>
</dbReference>
<keyword evidence="12" id="KW-1185">Reference proteome</keyword>
<feature type="domain" description="Helicase C-terminal" evidence="10">
    <location>
        <begin position="596"/>
        <end position="747"/>
    </location>
</feature>
<dbReference type="PANTHER" id="PTHR45623:SF14">
    <property type="entry name" value="CHROMODOMAIN-HELICASE-DNA-BINDING PROTEIN 1"/>
    <property type="match status" value="1"/>
</dbReference>
<dbReference type="CDD" id="cd18793">
    <property type="entry name" value="SF2_C_SNF"/>
    <property type="match status" value="1"/>
</dbReference>
<keyword evidence="4" id="KW-0378">Hydrolase</keyword>
<dbReference type="SMART" id="SM00542">
    <property type="entry name" value="FYRC"/>
    <property type="match status" value="1"/>
</dbReference>
<dbReference type="Gene3D" id="3.40.50.10810">
    <property type="entry name" value="Tandem AAA-ATPase domain"/>
    <property type="match status" value="1"/>
</dbReference>
<comment type="subcellular location">
    <subcellularLocation>
        <location evidence="1">Nucleus</location>
    </subcellularLocation>
</comment>
<dbReference type="Proteomes" id="UP001470230">
    <property type="component" value="Unassembled WGS sequence"/>
</dbReference>
<feature type="region of interest" description="Disordered" evidence="7">
    <location>
        <begin position="1"/>
        <end position="80"/>
    </location>
</feature>
<feature type="compositionally biased region" description="Polar residues" evidence="7">
    <location>
        <begin position="10"/>
        <end position="19"/>
    </location>
</feature>
<dbReference type="Gene3D" id="3.30.160.360">
    <property type="match status" value="1"/>
</dbReference>
<dbReference type="Pfam" id="PF00176">
    <property type="entry name" value="SNF2-rel_dom"/>
    <property type="match status" value="1"/>
</dbReference>
<feature type="region of interest" description="Disordered" evidence="7">
    <location>
        <begin position="1400"/>
        <end position="1474"/>
    </location>
</feature>
<dbReference type="InterPro" id="IPR038718">
    <property type="entry name" value="SNF2-like_sf"/>
</dbReference>
<dbReference type="InterPro" id="IPR014001">
    <property type="entry name" value="Helicase_ATP-bd"/>
</dbReference>
<feature type="compositionally biased region" description="Basic residues" evidence="7">
    <location>
        <begin position="1439"/>
        <end position="1448"/>
    </location>
</feature>
<dbReference type="PROSITE" id="PS51543">
    <property type="entry name" value="FYRC"/>
    <property type="match status" value="1"/>
</dbReference>
<keyword evidence="5" id="KW-0067">ATP-binding</keyword>
<feature type="compositionally biased region" description="Acidic residues" evidence="7">
    <location>
        <begin position="1407"/>
        <end position="1429"/>
    </location>
</feature>
<dbReference type="SMART" id="SM00298">
    <property type="entry name" value="CHROMO"/>
    <property type="match status" value="2"/>
</dbReference>
<evidence type="ECO:0000259" key="10">
    <source>
        <dbReference type="PROSITE" id="PS51194"/>
    </source>
</evidence>
<dbReference type="InterPro" id="IPR027417">
    <property type="entry name" value="P-loop_NTPase"/>
</dbReference>
<dbReference type="EMBL" id="JAPFFF010000002">
    <property type="protein sequence ID" value="KAK8895816.1"/>
    <property type="molecule type" value="Genomic_DNA"/>
</dbReference>
<evidence type="ECO:0000256" key="6">
    <source>
        <dbReference type="ARBA" id="ARBA00023242"/>
    </source>
</evidence>
<feature type="compositionally biased region" description="Polar residues" evidence="7">
    <location>
        <begin position="43"/>
        <end position="57"/>
    </location>
</feature>
<dbReference type="SUPFAM" id="SSF54160">
    <property type="entry name" value="Chromo domain-like"/>
    <property type="match status" value="2"/>
</dbReference>
<evidence type="ECO:0000256" key="5">
    <source>
        <dbReference type="ARBA" id="ARBA00022840"/>
    </source>
</evidence>
<evidence type="ECO:0000259" key="8">
    <source>
        <dbReference type="PROSITE" id="PS50013"/>
    </source>
</evidence>
<evidence type="ECO:0000256" key="3">
    <source>
        <dbReference type="ARBA" id="ARBA00022741"/>
    </source>
</evidence>
<dbReference type="InterPro" id="IPR000953">
    <property type="entry name" value="Chromo/chromo_shadow_dom"/>
</dbReference>
<dbReference type="Gene3D" id="3.40.50.300">
    <property type="entry name" value="P-loop containing nucleotide triphosphate hydrolases"/>
    <property type="match status" value="1"/>
</dbReference>
<evidence type="ECO:0000313" key="12">
    <source>
        <dbReference type="Proteomes" id="UP001470230"/>
    </source>
</evidence>
<dbReference type="InterPro" id="IPR016197">
    <property type="entry name" value="Chromo-like_dom_sf"/>
</dbReference>
<proteinExistence type="predicted"/>
<evidence type="ECO:0000256" key="4">
    <source>
        <dbReference type="ARBA" id="ARBA00022801"/>
    </source>
</evidence>
<evidence type="ECO:0000259" key="9">
    <source>
        <dbReference type="PROSITE" id="PS51192"/>
    </source>
</evidence>
<gene>
    <name evidence="11" type="ORF">M9Y10_013701</name>
</gene>
<evidence type="ECO:0000256" key="7">
    <source>
        <dbReference type="SAM" id="MobiDB-lite"/>
    </source>
</evidence>